<protein>
    <submittedName>
        <fullName evidence="3">COesterase domain-containing protein</fullName>
    </submittedName>
</protein>
<dbReference type="OrthoDB" id="5775722at2759"/>
<dbReference type="WBParaSite" id="ASIM_0000050701-mRNA-1">
    <property type="protein sequence ID" value="ASIM_0000050701-mRNA-1"/>
    <property type="gene ID" value="ASIM_0000050701"/>
</dbReference>
<name>A0A0M3IZ26_ANISI</name>
<dbReference type="PANTHER" id="PTHR22989:SF20">
    <property type="entry name" value="USP DOMAIN-CONTAINING PROTEIN"/>
    <property type="match status" value="1"/>
</dbReference>
<evidence type="ECO:0000313" key="2">
    <source>
        <dbReference type="Proteomes" id="UP000267096"/>
    </source>
</evidence>
<dbReference type="Proteomes" id="UP000267096">
    <property type="component" value="Unassembled WGS sequence"/>
</dbReference>
<reference evidence="3" key="1">
    <citation type="submission" date="2017-02" db="UniProtKB">
        <authorList>
            <consortium name="WormBaseParasite"/>
        </authorList>
    </citation>
    <scope>IDENTIFICATION</scope>
</reference>
<dbReference type="AlphaFoldDB" id="A0A0M3IZ26"/>
<evidence type="ECO:0000313" key="3">
    <source>
        <dbReference type="WBParaSite" id="ASIM_0000050701-mRNA-1"/>
    </source>
</evidence>
<gene>
    <name evidence="1" type="ORF">ASIM_LOCUS409</name>
</gene>
<dbReference type="EMBL" id="UYRR01000244">
    <property type="protein sequence ID" value="VDK17679.1"/>
    <property type="molecule type" value="Genomic_DNA"/>
</dbReference>
<sequence length="164" mass="18636">MIQPLKKPIRNHQMNISPIHIASFQCFQANEECNVVTLGIGKDIAAEEQLAKVISKNCHFHGADPGEADNKQLYSKIGKYYPFAVAATSGVQKFDMAPMFLPGGAIDKNGITVCQWNCEFHAGNHETHKKFVDFMRENIISGWSDIQQLLQSLFSFLYFLYYYH</sequence>
<keyword evidence="2" id="KW-1185">Reference proteome</keyword>
<organism evidence="3">
    <name type="scientific">Anisakis simplex</name>
    <name type="common">Herring worm</name>
    <dbReference type="NCBI Taxonomy" id="6269"/>
    <lineage>
        <taxon>Eukaryota</taxon>
        <taxon>Metazoa</taxon>
        <taxon>Ecdysozoa</taxon>
        <taxon>Nematoda</taxon>
        <taxon>Chromadorea</taxon>
        <taxon>Rhabditida</taxon>
        <taxon>Spirurina</taxon>
        <taxon>Ascaridomorpha</taxon>
        <taxon>Ascaridoidea</taxon>
        <taxon>Anisakidae</taxon>
        <taxon>Anisakis</taxon>
        <taxon>Anisakis simplex complex</taxon>
    </lineage>
</organism>
<accession>A0A0M3IZ26</accession>
<reference evidence="1 2" key="2">
    <citation type="submission" date="2018-11" db="EMBL/GenBank/DDBJ databases">
        <authorList>
            <consortium name="Pathogen Informatics"/>
        </authorList>
    </citation>
    <scope>NUCLEOTIDE SEQUENCE [LARGE SCALE GENOMIC DNA]</scope>
</reference>
<evidence type="ECO:0000313" key="1">
    <source>
        <dbReference type="EMBL" id="VDK17679.1"/>
    </source>
</evidence>
<proteinExistence type="predicted"/>
<dbReference type="PANTHER" id="PTHR22989">
    <property type="entry name" value="UNCHARACTERIZED DUF13 C.ELEGANS"/>
    <property type="match status" value="1"/>
</dbReference>